<evidence type="ECO:0000256" key="2">
    <source>
        <dbReference type="SAM" id="SignalP"/>
    </source>
</evidence>
<dbReference type="Proteomes" id="UP000243342">
    <property type="component" value="Unassembled WGS sequence"/>
</dbReference>
<keyword evidence="2" id="KW-0732">Signal</keyword>
<evidence type="ECO:0000313" key="4">
    <source>
        <dbReference type="Proteomes" id="UP000243342"/>
    </source>
</evidence>
<feature type="region of interest" description="Disordered" evidence="1">
    <location>
        <begin position="52"/>
        <end position="85"/>
    </location>
</feature>
<comment type="caution">
    <text evidence="3">The sequence shown here is derived from an EMBL/GenBank/DDBJ whole genome shotgun (WGS) entry which is preliminary data.</text>
</comment>
<feature type="region of interest" description="Disordered" evidence="1">
    <location>
        <begin position="109"/>
        <end position="246"/>
    </location>
</feature>
<feature type="compositionally biased region" description="Low complexity" evidence="1">
    <location>
        <begin position="133"/>
        <end position="164"/>
    </location>
</feature>
<protein>
    <submittedName>
        <fullName evidence="3">Uncharacterized protein</fullName>
    </submittedName>
</protein>
<name>A0A1J7BHF8_9ACTN</name>
<sequence>MLLLTAGFVALGLLLGGHAHAAAPRAGATHGVPAVRTASDLAHTAAARTHSAVRHTAGSGPRRQAARIRSQLSGVHARGRATTDRAVRDVRTAGAAVGTAVHAVRGTLDRLPVRLPSPGGAAPRGPGRSRHLGPAQPAAAGHAAAAHRGTATTAARPGTGAATASDTGLPTAARPAVADGGTHAPAGPSQGADRTDQGLAAHPASGGAPGLPAASGPRLARQADAVRTPWHAPAPGRAADVTVRPG</sequence>
<dbReference type="EMBL" id="MLCF01000029">
    <property type="protein sequence ID" value="OIV38131.1"/>
    <property type="molecule type" value="Genomic_DNA"/>
</dbReference>
<proteinExistence type="predicted"/>
<organism evidence="3 4">
    <name type="scientific">Mangrovactinospora gilvigrisea</name>
    <dbReference type="NCBI Taxonomy" id="1428644"/>
    <lineage>
        <taxon>Bacteria</taxon>
        <taxon>Bacillati</taxon>
        <taxon>Actinomycetota</taxon>
        <taxon>Actinomycetes</taxon>
        <taxon>Kitasatosporales</taxon>
        <taxon>Streptomycetaceae</taxon>
        <taxon>Mangrovactinospora</taxon>
    </lineage>
</organism>
<dbReference type="AlphaFoldDB" id="A0A1J7BHF8"/>
<feature type="signal peptide" evidence="2">
    <location>
        <begin position="1"/>
        <end position="21"/>
    </location>
</feature>
<feature type="chain" id="PRO_5009643254" evidence="2">
    <location>
        <begin position="22"/>
        <end position="246"/>
    </location>
</feature>
<evidence type="ECO:0000256" key="1">
    <source>
        <dbReference type="SAM" id="MobiDB-lite"/>
    </source>
</evidence>
<keyword evidence="4" id="KW-1185">Reference proteome</keyword>
<feature type="compositionally biased region" description="Low complexity" evidence="1">
    <location>
        <begin position="114"/>
        <end position="126"/>
    </location>
</feature>
<reference evidence="3 4" key="1">
    <citation type="submission" date="2016-10" db="EMBL/GenBank/DDBJ databases">
        <title>Genome sequence of Streptomyces gilvigriseus MUSC 26.</title>
        <authorList>
            <person name="Lee L.-H."/>
            <person name="Ser H.-L."/>
        </authorList>
    </citation>
    <scope>NUCLEOTIDE SEQUENCE [LARGE SCALE GENOMIC DNA]</scope>
    <source>
        <strain evidence="3 4">MUSC 26</strain>
    </source>
</reference>
<evidence type="ECO:0000313" key="3">
    <source>
        <dbReference type="EMBL" id="OIV38131.1"/>
    </source>
</evidence>
<feature type="compositionally biased region" description="Low complexity" evidence="1">
    <location>
        <begin position="198"/>
        <end position="220"/>
    </location>
</feature>
<accession>A0A1J7BHF8</accession>
<gene>
    <name evidence="3" type="ORF">BIV57_07380</name>
</gene>